<dbReference type="KEGG" id="abut:Ami103574_01650"/>
<gene>
    <name evidence="4" type="ORF">Ami103574_01650</name>
</gene>
<dbReference type="PANTHER" id="PTHR34217">
    <property type="entry name" value="METAL-DEPENDENT CARBOXYPEPTIDASE"/>
    <property type="match status" value="1"/>
</dbReference>
<keyword evidence="2" id="KW-0862">Zinc</keyword>
<dbReference type="Proteomes" id="UP000466848">
    <property type="component" value="Chromosome"/>
</dbReference>
<keyword evidence="1 4" id="KW-0121">Carboxypeptidase</keyword>
<dbReference type="GO" id="GO:0004181">
    <property type="term" value="F:metallocarboxypeptidase activity"/>
    <property type="evidence" value="ECO:0007669"/>
    <property type="project" value="UniProtKB-UniRule"/>
</dbReference>
<comment type="function">
    <text evidence="1">Broad specificity carboxypetidase that releases amino acids sequentially from the C-terminus, including neutral, aromatic, polar and basic residues.</text>
</comment>
<dbReference type="Gene3D" id="1.10.1370.30">
    <property type="match status" value="1"/>
</dbReference>
<dbReference type="AlphaFoldDB" id="A0A858BRY7"/>
<comment type="catalytic activity">
    <reaction evidence="1">
        <text>Release of a C-terminal amino acid with broad specificity, except for -Pro.</text>
        <dbReference type="EC" id="3.4.17.19"/>
    </reaction>
</comment>
<protein>
    <recommendedName>
        <fullName evidence="1">Metal-dependent carboxypeptidase</fullName>
        <ecNumber evidence="1">3.4.17.19</ecNumber>
    </recommendedName>
</protein>
<dbReference type="GO" id="GO:0046872">
    <property type="term" value="F:metal ion binding"/>
    <property type="evidence" value="ECO:0007669"/>
    <property type="project" value="UniProtKB-KW"/>
</dbReference>
<keyword evidence="1" id="KW-0378">Hydrolase</keyword>
<sequence length="507" mass="58914">MSKQSDKYSRMLAELKEKVKRIEYLKYGLNSLIYWDKITKMPKKGIEYRSQVMGFFGEELYKFLSDPQLKKYLAYFDGNKQNDEVVDGMIARMKRNNYYVEKIPEKEYREYISLIANAEQVWETAKEKNDFQLLQPYLERIVDKFKSFAEYWGYEENPYDALIGYYEEGVTVKEIDQLSTELRDFIIELLNQIKAKEASWKENTLEYVIPLAVEKQEDLARWVLSTIGFDFDAGRLDQGAHPTTLACSPDDVRIVTLYNEKDVRTGIFNALHEGGKGLYEQDIDKNLLGTLLAEVASFGVEEAIGRLYENIIGRSRGFSGAVYKKLEELSSQDLPLNSQQFYQCINRVKPSLIRIDADELTYMLHIIIRYEIEKELINNKITVGELPEVWNHKYKEYLGIEPDTDREGVLQDIHWAAGYFGFFPSYFLANIMAAQFTAKMEREVGSIDELISTGQFDAIHKWLAENVHRRGAVSSTSEVIKKITGGAMSSEYYIDYLKKKYCKVYDL</sequence>
<evidence type="ECO:0000313" key="4">
    <source>
        <dbReference type="EMBL" id="QIB68092.1"/>
    </source>
</evidence>
<keyword evidence="1 2" id="KW-0479">Metal-binding</keyword>
<proteinExistence type="inferred from homology"/>
<dbReference type="Pfam" id="PF02074">
    <property type="entry name" value="Peptidase_M32"/>
    <property type="match status" value="1"/>
</dbReference>
<feature type="active site" description="Proton donor/acceptor" evidence="3">
    <location>
        <position position="273"/>
    </location>
</feature>
<dbReference type="RefSeq" id="WP_163065012.1">
    <property type="nucleotide sequence ID" value="NZ_CP048649.1"/>
</dbReference>
<accession>A0A858BRY7</accession>
<dbReference type="CDD" id="cd06460">
    <property type="entry name" value="M32_Taq"/>
    <property type="match status" value="1"/>
</dbReference>
<name>A0A858BRY7_9FIRM</name>
<comment type="similarity">
    <text evidence="1">Belongs to the peptidase M32 family.</text>
</comment>
<evidence type="ECO:0000256" key="2">
    <source>
        <dbReference type="PIRSR" id="PIRSR006615-1"/>
    </source>
</evidence>
<dbReference type="PANTHER" id="PTHR34217:SF1">
    <property type="entry name" value="CARBOXYPEPTIDASE 1"/>
    <property type="match status" value="1"/>
</dbReference>
<feature type="binding site" evidence="2">
    <location>
        <position position="272"/>
    </location>
    <ligand>
        <name>Zn(2+)</name>
        <dbReference type="ChEBI" id="CHEBI:29105"/>
        <note>catalytic</note>
    </ligand>
</feature>
<feature type="binding site" evidence="2">
    <location>
        <position position="302"/>
    </location>
    <ligand>
        <name>Zn(2+)</name>
        <dbReference type="ChEBI" id="CHEBI:29105"/>
        <note>catalytic</note>
    </ligand>
</feature>
<dbReference type="PIRSF" id="PIRSF006615">
    <property type="entry name" value="Zn_crbxpep_Taq"/>
    <property type="match status" value="1"/>
</dbReference>
<dbReference type="EMBL" id="CP048649">
    <property type="protein sequence ID" value="QIB68092.1"/>
    <property type="molecule type" value="Genomic_DNA"/>
</dbReference>
<dbReference type="PRINTS" id="PR00998">
    <property type="entry name" value="CRBOXYPTASET"/>
</dbReference>
<dbReference type="EC" id="3.4.17.19" evidence="1"/>
<dbReference type="InterPro" id="IPR001333">
    <property type="entry name" value="Peptidase_M32_Taq"/>
</dbReference>
<keyword evidence="1" id="KW-0645">Protease</keyword>
<evidence type="ECO:0000313" key="5">
    <source>
        <dbReference type="Proteomes" id="UP000466848"/>
    </source>
</evidence>
<dbReference type="PROSITE" id="PS52034">
    <property type="entry name" value="PEPTIDASE_M32"/>
    <property type="match status" value="1"/>
</dbReference>
<dbReference type="GO" id="GO:0006508">
    <property type="term" value="P:proteolysis"/>
    <property type="evidence" value="ECO:0007669"/>
    <property type="project" value="UniProtKB-UniRule"/>
</dbReference>
<evidence type="ECO:0000256" key="1">
    <source>
        <dbReference type="PIRNR" id="PIRNR006615"/>
    </source>
</evidence>
<dbReference type="SUPFAM" id="SSF55486">
    <property type="entry name" value="Metalloproteases ('zincins'), catalytic domain"/>
    <property type="match status" value="1"/>
</dbReference>
<organism evidence="4 5">
    <name type="scientific">Aminipila butyrica</name>
    <dbReference type="NCBI Taxonomy" id="433296"/>
    <lineage>
        <taxon>Bacteria</taxon>
        <taxon>Bacillati</taxon>
        <taxon>Bacillota</taxon>
        <taxon>Clostridia</taxon>
        <taxon>Peptostreptococcales</taxon>
        <taxon>Anaerovoracaceae</taxon>
        <taxon>Aminipila</taxon>
    </lineage>
</organism>
<evidence type="ECO:0000256" key="3">
    <source>
        <dbReference type="PIRSR" id="PIRSR006615-2"/>
    </source>
</evidence>
<reference evidence="4 5" key="1">
    <citation type="submission" date="2020-02" db="EMBL/GenBank/DDBJ databases">
        <authorList>
            <person name="Kim Y.B."/>
            <person name="Roh S.W."/>
        </authorList>
    </citation>
    <scope>NUCLEOTIDE SEQUENCE [LARGE SCALE GENOMIC DNA]</scope>
    <source>
        <strain evidence="4 5">DSM 103574</strain>
    </source>
</reference>
<keyword evidence="1" id="KW-0482">Metalloprotease</keyword>
<keyword evidence="5" id="KW-1185">Reference proteome</keyword>
<comment type="cofactor">
    <cofactor evidence="2">
        <name>Zn(2+)</name>
        <dbReference type="ChEBI" id="CHEBI:29105"/>
    </cofactor>
    <text evidence="2">Binds 1 zinc ion per subunit.</text>
</comment>